<dbReference type="AlphaFoldDB" id="A0A8S0RM13"/>
<dbReference type="PROSITE" id="PS00036">
    <property type="entry name" value="BZIP_BASIC"/>
    <property type="match status" value="1"/>
</dbReference>
<name>A0A8S0RM13_OLEEU</name>
<evidence type="ECO:0000256" key="6">
    <source>
        <dbReference type="ARBA" id="ARBA00023163"/>
    </source>
</evidence>
<keyword evidence="6" id="KW-0804">Transcription</keyword>
<keyword evidence="3" id="KW-0805">Transcription regulation</keyword>
<keyword evidence="12" id="KW-1185">Reference proteome</keyword>
<proteinExistence type="inferred from homology"/>
<evidence type="ECO:0000313" key="11">
    <source>
        <dbReference type="EMBL" id="CAA2980932.1"/>
    </source>
</evidence>
<accession>A0A8S0RM13</accession>
<evidence type="ECO:0000313" key="12">
    <source>
        <dbReference type="Proteomes" id="UP000594638"/>
    </source>
</evidence>
<dbReference type="FunFam" id="1.20.5.170:FF:000019">
    <property type="entry name" value="BZIP family transcription factor"/>
    <property type="match status" value="1"/>
</dbReference>
<comment type="similarity">
    <text evidence="2">Belongs to the bZIP family.</text>
</comment>
<keyword evidence="8" id="KW-0175">Coiled coil</keyword>
<evidence type="ECO:0000256" key="4">
    <source>
        <dbReference type="ARBA" id="ARBA00023125"/>
    </source>
</evidence>
<comment type="caution">
    <text evidence="11">The sequence shown here is derived from an EMBL/GenBank/DDBJ whole genome shotgun (WGS) entry which is preliminary data.</text>
</comment>
<keyword evidence="4" id="KW-0238">DNA-binding</keyword>
<organism evidence="11 12">
    <name type="scientific">Olea europaea subsp. europaea</name>
    <dbReference type="NCBI Taxonomy" id="158383"/>
    <lineage>
        <taxon>Eukaryota</taxon>
        <taxon>Viridiplantae</taxon>
        <taxon>Streptophyta</taxon>
        <taxon>Embryophyta</taxon>
        <taxon>Tracheophyta</taxon>
        <taxon>Spermatophyta</taxon>
        <taxon>Magnoliopsida</taxon>
        <taxon>eudicotyledons</taxon>
        <taxon>Gunneridae</taxon>
        <taxon>Pentapetalae</taxon>
        <taxon>asterids</taxon>
        <taxon>lamiids</taxon>
        <taxon>Lamiales</taxon>
        <taxon>Oleaceae</taxon>
        <taxon>Oleeae</taxon>
        <taxon>Olea</taxon>
    </lineage>
</organism>
<evidence type="ECO:0000259" key="10">
    <source>
        <dbReference type="PROSITE" id="PS51806"/>
    </source>
</evidence>
<evidence type="ECO:0000256" key="1">
    <source>
        <dbReference type="ARBA" id="ARBA00004123"/>
    </source>
</evidence>
<dbReference type="PANTHER" id="PTHR45693:SF36">
    <property type="entry name" value="TRANSCRIPTION FACTOR TGA4"/>
    <property type="match status" value="1"/>
</dbReference>
<dbReference type="PROSITE" id="PS50217">
    <property type="entry name" value="BZIP"/>
    <property type="match status" value="1"/>
</dbReference>
<dbReference type="EMBL" id="CACTIH010003659">
    <property type="protein sequence ID" value="CAA2980932.1"/>
    <property type="molecule type" value="Genomic_DNA"/>
</dbReference>
<feature type="domain" description="BZIP" evidence="9">
    <location>
        <begin position="75"/>
        <end position="119"/>
    </location>
</feature>
<dbReference type="GO" id="GO:0003700">
    <property type="term" value="F:DNA-binding transcription factor activity"/>
    <property type="evidence" value="ECO:0007669"/>
    <property type="project" value="InterPro"/>
</dbReference>
<evidence type="ECO:0000256" key="2">
    <source>
        <dbReference type="ARBA" id="ARBA00007163"/>
    </source>
</evidence>
<dbReference type="InterPro" id="IPR004827">
    <property type="entry name" value="bZIP"/>
</dbReference>
<dbReference type="SUPFAM" id="SSF57959">
    <property type="entry name" value="Leucine zipper domain"/>
    <property type="match status" value="1"/>
</dbReference>
<dbReference type="Gramene" id="OE9A060452T1">
    <property type="protein sequence ID" value="OE9A060452C1"/>
    <property type="gene ID" value="OE9A060452"/>
</dbReference>
<keyword evidence="5" id="KW-0010">Activator</keyword>
<dbReference type="Pfam" id="PF00170">
    <property type="entry name" value="bZIP_1"/>
    <property type="match status" value="1"/>
</dbReference>
<dbReference type="Proteomes" id="UP000594638">
    <property type="component" value="Unassembled WGS sequence"/>
</dbReference>
<dbReference type="InterPro" id="IPR046347">
    <property type="entry name" value="bZIP_sf"/>
</dbReference>
<dbReference type="GO" id="GO:0006351">
    <property type="term" value="P:DNA-templated transcription"/>
    <property type="evidence" value="ECO:0007669"/>
    <property type="project" value="InterPro"/>
</dbReference>
<dbReference type="InterPro" id="IPR025422">
    <property type="entry name" value="TGA_domain"/>
</dbReference>
<dbReference type="SMART" id="SM00338">
    <property type="entry name" value="BRLZ"/>
    <property type="match status" value="1"/>
</dbReference>
<evidence type="ECO:0000256" key="3">
    <source>
        <dbReference type="ARBA" id="ARBA00023015"/>
    </source>
</evidence>
<reference evidence="11 12" key="1">
    <citation type="submission" date="2019-12" db="EMBL/GenBank/DDBJ databases">
        <authorList>
            <person name="Alioto T."/>
            <person name="Alioto T."/>
            <person name="Gomez Garrido J."/>
        </authorList>
    </citation>
    <scope>NUCLEOTIDE SEQUENCE [LARGE SCALE GENOMIC DNA]</scope>
</reference>
<sequence>MNFASTQFVPSRRMGICEPMPQIGMWSDYKENNCLDTSTPAILEVDSRFDNQSEDTSNGIVELSNKYDQEVSKTNDKQLRRLAQNREAARKCRLRKKAYVQQLENSKLRLMQLELELERARQQGLYVGGGLDTGQLGYSRTTNPGIATFEMAYGHWVEQQNKKTADLRNALCSDITDLELSSFVDDGMNHYFDLFLMKETAAKADVFYLMSGMWETSAEHFLSWIGGFRPSELLKVMHTSLQNPDSDALLSFF</sequence>
<feature type="coiled-coil region" evidence="8">
    <location>
        <begin position="96"/>
        <end position="123"/>
    </location>
</feature>
<dbReference type="PANTHER" id="PTHR45693">
    <property type="entry name" value="TRANSCRIPTION FACTOR TGA9"/>
    <property type="match status" value="1"/>
</dbReference>
<dbReference type="Gramene" id="OE9A060452T2">
    <property type="protein sequence ID" value="OE9A060452C2"/>
    <property type="gene ID" value="OE9A060452"/>
</dbReference>
<dbReference type="PROSITE" id="PS51806">
    <property type="entry name" value="DOG1"/>
    <property type="match status" value="1"/>
</dbReference>
<dbReference type="OrthoDB" id="2015618at2759"/>
<dbReference type="GO" id="GO:0005634">
    <property type="term" value="C:nucleus"/>
    <property type="evidence" value="ECO:0007669"/>
    <property type="project" value="UniProtKB-SubCell"/>
</dbReference>
<gene>
    <name evidence="11" type="ORF">OLEA9_A060452</name>
</gene>
<dbReference type="GO" id="GO:0043565">
    <property type="term" value="F:sequence-specific DNA binding"/>
    <property type="evidence" value="ECO:0007669"/>
    <property type="project" value="InterPro"/>
</dbReference>
<dbReference type="Pfam" id="PF14144">
    <property type="entry name" value="DOG1"/>
    <property type="match status" value="1"/>
</dbReference>
<evidence type="ECO:0000256" key="7">
    <source>
        <dbReference type="ARBA" id="ARBA00023242"/>
    </source>
</evidence>
<dbReference type="Gene3D" id="1.20.5.170">
    <property type="match status" value="1"/>
</dbReference>
<dbReference type="CDD" id="cd14708">
    <property type="entry name" value="bZIP_HBP1b-like"/>
    <property type="match status" value="1"/>
</dbReference>
<feature type="domain" description="DOG1" evidence="10">
    <location>
        <begin position="146"/>
        <end position="253"/>
    </location>
</feature>
<evidence type="ECO:0000256" key="5">
    <source>
        <dbReference type="ARBA" id="ARBA00023159"/>
    </source>
</evidence>
<evidence type="ECO:0000259" key="9">
    <source>
        <dbReference type="PROSITE" id="PS50217"/>
    </source>
</evidence>
<comment type="subcellular location">
    <subcellularLocation>
        <location evidence="1">Nucleus</location>
    </subcellularLocation>
</comment>
<evidence type="ECO:0000256" key="8">
    <source>
        <dbReference type="SAM" id="Coils"/>
    </source>
</evidence>
<protein>
    <submittedName>
        <fullName evidence="11">Transcription factor TGA1-like</fullName>
    </submittedName>
</protein>
<keyword evidence="7" id="KW-0539">Nucleus</keyword>